<dbReference type="Proteomes" id="UP000017246">
    <property type="component" value="Unassembled WGS sequence"/>
</dbReference>
<name>A0A087VZ49_ECHMU</name>
<evidence type="ECO:0000256" key="1">
    <source>
        <dbReference type="SAM" id="MobiDB-lite"/>
    </source>
</evidence>
<gene>
    <name evidence="2" type="ORF">EmuJ_000127500</name>
</gene>
<reference evidence="2" key="1">
    <citation type="journal article" date="2013" name="Nature">
        <title>The genomes of four tapeworm species reveal adaptations to parasitism.</title>
        <authorList>
            <person name="Tsai I.J."/>
            <person name="Zarowiecki M."/>
            <person name="Holroyd N."/>
            <person name="Garciarrubio A."/>
            <person name="Sanchez-Flores A."/>
            <person name="Brooks K.L."/>
            <person name="Tracey A."/>
            <person name="Bobes R.J."/>
            <person name="Fragoso G."/>
            <person name="Sciutto E."/>
            <person name="Aslett M."/>
            <person name="Beasley H."/>
            <person name="Bennett H.M."/>
            <person name="Cai J."/>
            <person name="Camicia F."/>
            <person name="Clark R."/>
            <person name="Cucher M."/>
            <person name="De Silva N."/>
            <person name="Day T.A."/>
            <person name="Deplazes P."/>
            <person name="Estrada K."/>
            <person name="Fernandez C."/>
            <person name="Holland P.W."/>
            <person name="Hou J."/>
            <person name="Hu S."/>
            <person name="Huckvale T."/>
            <person name="Hung S.S."/>
            <person name="Kamenetzky L."/>
            <person name="Keane J.A."/>
            <person name="Kiss F."/>
            <person name="Koziol U."/>
            <person name="Lambert O."/>
            <person name="Liu K."/>
            <person name="Luo X."/>
            <person name="Luo Y."/>
            <person name="Macchiaroli N."/>
            <person name="Nichol S."/>
            <person name="Paps J."/>
            <person name="Parkinson J."/>
            <person name="Pouchkina-Stantcheva N."/>
            <person name="Riddiford N."/>
            <person name="Rosenzvit M."/>
            <person name="Salinas G."/>
            <person name="Wasmuth J.D."/>
            <person name="Zamanian M."/>
            <person name="Zheng Y."/>
            <person name="Cai X."/>
            <person name="Soberon X."/>
            <person name="Olson P.D."/>
            <person name="Laclette J.P."/>
            <person name="Brehm K."/>
            <person name="Berriman M."/>
            <person name="Garciarrubio A."/>
            <person name="Bobes R.J."/>
            <person name="Fragoso G."/>
            <person name="Sanchez-Flores A."/>
            <person name="Estrada K."/>
            <person name="Cevallos M.A."/>
            <person name="Morett E."/>
            <person name="Gonzalez V."/>
            <person name="Portillo T."/>
            <person name="Ochoa-Leyva A."/>
            <person name="Jose M.V."/>
            <person name="Sciutto E."/>
            <person name="Landa A."/>
            <person name="Jimenez L."/>
            <person name="Valdes V."/>
            <person name="Carrero J.C."/>
            <person name="Larralde C."/>
            <person name="Morales-Montor J."/>
            <person name="Limon-Lason J."/>
            <person name="Soberon X."/>
            <person name="Laclette J.P."/>
        </authorList>
    </citation>
    <scope>NUCLEOTIDE SEQUENCE [LARGE SCALE GENOMIC DNA]</scope>
</reference>
<sequence>MYAFSRSTIKTATGDLTSTNLKTNHDLITPLNTPCFVSSSTPHYDAKEIVANAHLKHQRGPNFYNNRIMLHRPQATFKDVGEEQHSGLNCNQDQRPPRKKSKQRAFQ</sequence>
<proteinExistence type="predicted"/>
<accession>A0A087VZ49</accession>
<feature type="compositionally biased region" description="Basic residues" evidence="1">
    <location>
        <begin position="97"/>
        <end position="107"/>
    </location>
</feature>
<evidence type="ECO:0000313" key="2">
    <source>
        <dbReference type="EMBL" id="CDI97499.1"/>
    </source>
</evidence>
<organism evidence="2 3">
    <name type="scientific">Echinococcus multilocularis</name>
    <name type="common">Fox tapeworm</name>
    <dbReference type="NCBI Taxonomy" id="6211"/>
    <lineage>
        <taxon>Eukaryota</taxon>
        <taxon>Metazoa</taxon>
        <taxon>Spiralia</taxon>
        <taxon>Lophotrochozoa</taxon>
        <taxon>Platyhelminthes</taxon>
        <taxon>Cestoda</taxon>
        <taxon>Eucestoda</taxon>
        <taxon>Cyclophyllidea</taxon>
        <taxon>Taeniidae</taxon>
        <taxon>Echinococcus</taxon>
    </lineage>
</organism>
<protein>
    <submittedName>
        <fullName evidence="2">Uncharacterized protein</fullName>
    </submittedName>
</protein>
<keyword evidence="3" id="KW-1185">Reference proteome</keyword>
<reference evidence="2" key="2">
    <citation type="submission" date="2015-11" db="EMBL/GenBank/DDBJ databases">
        <authorList>
            <person name="Zhang Y."/>
            <person name="Guo Z."/>
        </authorList>
    </citation>
    <scope>NUCLEOTIDE SEQUENCE</scope>
</reference>
<evidence type="ECO:0000313" key="3">
    <source>
        <dbReference type="Proteomes" id="UP000017246"/>
    </source>
</evidence>
<feature type="region of interest" description="Disordered" evidence="1">
    <location>
        <begin position="79"/>
        <end position="107"/>
    </location>
</feature>
<dbReference type="AlphaFoldDB" id="A0A087VZ49"/>
<dbReference type="EMBL" id="LN902844">
    <property type="protein sequence ID" value="CDI97499.1"/>
    <property type="molecule type" value="Genomic_DNA"/>
</dbReference>